<dbReference type="Gene3D" id="3.90.550.10">
    <property type="entry name" value="Spore Coat Polysaccharide Biosynthesis Protein SpsA, Chain A"/>
    <property type="match status" value="1"/>
</dbReference>
<dbReference type="InterPro" id="IPR029044">
    <property type="entry name" value="Nucleotide-diphossugar_trans"/>
</dbReference>
<reference evidence="3" key="1">
    <citation type="journal article" date="2012" name="Proc. Natl. Acad. Sci. U.S.A.">
        <title>Antigenic diversity is generated by distinct evolutionary mechanisms in African trypanosome species.</title>
        <authorList>
            <person name="Jackson A.P."/>
            <person name="Berry A."/>
            <person name="Aslett M."/>
            <person name="Allison H.C."/>
            <person name="Burton P."/>
            <person name="Vavrova-Anderson J."/>
            <person name="Brown R."/>
            <person name="Browne H."/>
            <person name="Corton N."/>
            <person name="Hauser H."/>
            <person name="Gamble J."/>
            <person name="Gilderthorp R."/>
            <person name="Marcello L."/>
            <person name="McQuillan J."/>
            <person name="Otto T.D."/>
            <person name="Quail M.A."/>
            <person name="Sanders M.J."/>
            <person name="van Tonder A."/>
            <person name="Ginger M.L."/>
            <person name="Field M.C."/>
            <person name="Barry J.D."/>
            <person name="Hertz-Fowler C."/>
            <person name="Berriman M."/>
        </authorList>
    </citation>
    <scope>NUCLEOTIDE SEQUENCE</scope>
    <source>
        <strain evidence="3">IL3000</strain>
    </source>
</reference>
<sequence>MMHTVMKTSSDVHGANTTRIKFWLIENFLSPRFKELVPLLAEHYGFDVSFVTYRWPWWLNKQTEKQRIIWAYKILFLDVLFPLNVDRVIFVDADQIVRSDLHELYNMDIGDAPVAYTPFCRDHPNTATTNFRFWDRGFWLEHLRGKPYHISALYLVNVQRLRAMLGGDKYRATYASLSHDPGSLANLDQDLPNFMQDTIPIFSLPEEWLWCETWCADSSKARAKTIDLCNNPLTKKPKLENVRHIVEGWDDMDSELEDLSNRLLKAHAAKHKKGVEKSGRSR</sequence>
<dbReference type="GO" id="GO:0036503">
    <property type="term" value="P:ERAD pathway"/>
    <property type="evidence" value="ECO:0007669"/>
    <property type="project" value="TreeGrafter"/>
</dbReference>
<dbReference type="GO" id="GO:0018279">
    <property type="term" value="P:protein N-linked glycosylation via asparagine"/>
    <property type="evidence" value="ECO:0007669"/>
    <property type="project" value="TreeGrafter"/>
</dbReference>
<evidence type="ECO:0000256" key="1">
    <source>
        <dbReference type="ARBA" id="ARBA00001913"/>
    </source>
</evidence>
<dbReference type="VEuPathDB" id="TriTrypDB:TcIL3000_3_2810"/>
<dbReference type="GO" id="GO:0051082">
    <property type="term" value="F:unfolded protein binding"/>
    <property type="evidence" value="ECO:0007669"/>
    <property type="project" value="TreeGrafter"/>
</dbReference>
<dbReference type="PANTHER" id="PTHR11226:SF0">
    <property type="entry name" value="UDP-GLUCOSE:GLYCOPROTEIN GLUCOSYLTRANSFERASE"/>
    <property type="match status" value="1"/>
</dbReference>
<feature type="domain" description="Glucosyltransferase 24 catalytic" evidence="2">
    <location>
        <begin position="5"/>
        <end position="258"/>
    </location>
</feature>
<dbReference type="InterPro" id="IPR009448">
    <property type="entry name" value="UDP-g_GGtrans"/>
</dbReference>
<evidence type="ECO:0000313" key="3">
    <source>
        <dbReference type="EMBL" id="CCC89848.1"/>
    </source>
</evidence>
<name>G0UKE3_TRYCI</name>
<dbReference type="SUPFAM" id="SSF53448">
    <property type="entry name" value="Nucleotide-diphospho-sugar transferases"/>
    <property type="match status" value="1"/>
</dbReference>
<gene>
    <name evidence="3" type="ORF">TCIL3000_3_2810</name>
</gene>
<dbReference type="PANTHER" id="PTHR11226">
    <property type="entry name" value="UDP-GLUCOSE GLYCOPROTEIN:GLUCOSYLTRANSFERASE"/>
    <property type="match status" value="1"/>
</dbReference>
<comment type="cofactor">
    <cofactor evidence="1">
        <name>Ca(2+)</name>
        <dbReference type="ChEBI" id="CHEBI:29108"/>
    </cofactor>
</comment>
<dbReference type="AlphaFoldDB" id="G0UKE3"/>
<dbReference type="InterPro" id="IPR040497">
    <property type="entry name" value="Glyco_transf_24"/>
</dbReference>
<dbReference type="Pfam" id="PF18404">
    <property type="entry name" value="Glyco_transf_24"/>
    <property type="match status" value="1"/>
</dbReference>
<evidence type="ECO:0000259" key="2">
    <source>
        <dbReference type="Pfam" id="PF18404"/>
    </source>
</evidence>
<dbReference type="GO" id="GO:0005783">
    <property type="term" value="C:endoplasmic reticulum"/>
    <property type="evidence" value="ECO:0007669"/>
    <property type="project" value="TreeGrafter"/>
</dbReference>
<accession>G0UKE3</accession>
<dbReference type="EMBL" id="HE575316">
    <property type="protein sequence ID" value="CCC89848.1"/>
    <property type="molecule type" value="Genomic_DNA"/>
</dbReference>
<dbReference type="GO" id="GO:0003980">
    <property type="term" value="F:UDP-glucose:glycoprotein glucosyltransferase activity"/>
    <property type="evidence" value="ECO:0007669"/>
    <property type="project" value="InterPro"/>
</dbReference>
<organism evidence="3">
    <name type="scientific">Trypanosoma congolense (strain IL3000)</name>
    <dbReference type="NCBI Taxonomy" id="1068625"/>
    <lineage>
        <taxon>Eukaryota</taxon>
        <taxon>Discoba</taxon>
        <taxon>Euglenozoa</taxon>
        <taxon>Kinetoplastea</taxon>
        <taxon>Metakinetoplastina</taxon>
        <taxon>Trypanosomatida</taxon>
        <taxon>Trypanosomatidae</taxon>
        <taxon>Trypanosoma</taxon>
        <taxon>Nannomonas</taxon>
    </lineage>
</organism>
<proteinExistence type="predicted"/>
<protein>
    <submittedName>
        <fullName evidence="3">Uncharacterized protein TCIL3000_3_2810</fullName>
    </submittedName>
</protein>